<dbReference type="SUPFAM" id="SSF81383">
    <property type="entry name" value="F-box domain"/>
    <property type="match status" value="1"/>
</dbReference>
<dbReference type="EMBL" id="JAAIUW010000010">
    <property type="protein sequence ID" value="KAF7813251.1"/>
    <property type="molecule type" value="Genomic_DNA"/>
</dbReference>
<reference evidence="2" key="1">
    <citation type="submission" date="2020-09" db="EMBL/GenBank/DDBJ databases">
        <title>Genome-Enabled Discovery of Anthraquinone Biosynthesis in Senna tora.</title>
        <authorList>
            <person name="Kang S.-H."/>
            <person name="Pandey R.P."/>
            <person name="Lee C.-M."/>
            <person name="Sim J.-S."/>
            <person name="Jeong J.-T."/>
            <person name="Choi B.-S."/>
            <person name="Jung M."/>
            <person name="Ginzburg D."/>
            <person name="Zhao K."/>
            <person name="Won S.Y."/>
            <person name="Oh T.-J."/>
            <person name="Yu Y."/>
            <person name="Kim N.-H."/>
            <person name="Lee O.R."/>
            <person name="Lee T.-H."/>
            <person name="Bashyal P."/>
            <person name="Kim T.-S."/>
            <person name="Lee W.-H."/>
            <person name="Kawkins C."/>
            <person name="Kim C.-K."/>
            <person name="Kim J.S."/>
            <person name="Ahn B.O."/>
            <person name="Rhee S.Y."/>
            <person name="Sohng J.K."/>
        </authorList>
    </citation>
    <scope>NUCLEOTIDE SEQUENCE</scope>
    <source>
        <tissue evidence="2">Leaf</tissue>
    </source>
</reference>
<comment type="caution">
    <text evidence="2">The sequence shown here is derived from an EMBL/GenBank/DDBJ whole genome shotgun (WGS) entry which is preliminary data.</text>
</comment>
<evidence type="ECO:0000313" key="3">
    <source>
        <dbReference type="Proteomes" id="UP000634136"/>
    </source>
</evidence>
<accession>A0A834T0Y5</accession>
<dbReference type="Proteomes" id="UP000634136">
    <property type="component" value="Unassembled WGS sequence"/>
</dbReference>
<proteinExistence type="predicted"/>
<sequence length="373" mass="42244">MSEVEKNWDFIHWLVPDLSIKILTYLDDPCDLVRVSSVSSAWHQFVIENGMCKKLCLKKFPELSGVAHVIEVDNVIEPVRYMLGNSMNWECLKRNHKVYAFLARGLTPSVKNNCISETISASSTDNYPQESIQNTLEPRESADLRVSYWSSKGESDPSVPERLIYKLASKICVVTEIHVRPFQAFFQYGSPIYSAKAVRFRMGHPRYPKELNSTLAYKSIAKHVSQGKEFVWTYTSPEFPMAQENRLQKFELPEPVLCVGGVLLVELLGRVQKQQMDELYYICITHVQVVGRPLSPEFSVKIHHPSGKCTLKYYPQTDCYMSSTSSSSSGGDSSSPSRLRTFASNIMPRGVRRWEQIILGALLGNSGAVRVDD</sequence>
<feature type="domain" description="F-box" evidence="1">
    <location>
        <begin position="17"/>
        <end position="57"/>
    </location>
</feature>
<dbReference type="PANTHER" id="PTHR39741:SF2">
    <property type="entry name" value="F-BOX DOMAIN-CONTAINING PROTEIN"/>
    <property type="match status" value="1"/>
</dbReference>
<dbReference type="AlphaFoldDB" id="A0A834T0Y5"/>
<dbReference type="InterPro" id="IPR036047">
    <property type="entry name" value="F-box-like_dom_sf"/>
</dbReference>
<dbReference type="OrthoDB" id="63379at2759"/>
<evidence type="ECO:0000259" key="1">
    <source>
        <dbReference type="Pfam" id="PF12937"/>
    </source>
</evidence>
<protein>
    <submittedName>
        <fullName evidence="2">F-box protein</fullName>
    </submittedName>
</protein>
<dbReference type="InterPro" id="IPR001810">
    <property type="entry name" value="F-box_dom"/>
</dbReference>
<name>A0A834T0Y5_9FABA</name>
<organism evidence="2 3">
    <name type="scientific">Senna tora</name>
    <dbReference type="NCBI Taxonomy" id="362788"/>
    <lineage>
        <taxon>Eukaryota</taxon>
        <taxon>Viridiplantae</taxon>
        <taxon>Streptophyta</taxon>
        <taxon>Embryophyta</taxon>
        <taxon>Tracheophyta</taxon>
        <taxon>Spermatophyta</taxon>
        <taxon>Magnoliopsida</taxon>
        <taxon>eudicotyledons</taxon>
        <taxon>Gunneridae</taxon>
        <taxon>Pentapetalae</taxon>
        <taxon>rosids</taxon>
        <taxon>fabids</taxon>
        <taxon>Fabales</taxon>
        <taxon>Fabaceae</taxon>
        <taxon>Caesalpinioideae</taxon>
        <taxon>Cassia clade</taxon>
        <taxon>Senna</taxon>
    </lineage>
</organism>
<evidence type="ECO:0000313" key="2">
    <source>
        <dbReference type="EMBL" id="KAF7813251.1"/>
    </source>
</evidence>
<gene>
    <name evidence="2" type="ORF">G2W53_034227</name>
</gene>
<keyword evidence="3" id="KW-1185">Reference proteome</keyword>
<dbReference type="Gene3D" id="1.20.1280.50">
    <property type="match status" value="1"/>
</dbReference>
<dbReference type="Pfam" id="PF12937">
    <property type="entry name" value="F-box-like"/>
    <property type="match status" value="1"/>
</dbReference>
<dbReference type="InterPro" id="IPR055336">
    <property type="entry name" value="At4g00755-like"/>
</dbReference>
<dbReference type="PANTHER" id="PTHR39741">
    <property type="entry name" value="F-BOX DOMAIN CONTAINING PROTEIN, EXPRESSED"/>
    <property type="match status" value="1"/>
</dbReference>